<dbReference type="STRING" id="1529.SAMN04487885_10472"/>
<accession>A0A1I2K420</accession>
<gene>
    <name evidence="2" type="ORF">SAMN04487885_10472</name>
</gene>
<dbReference type="NCBIfam" id="TIGR01167">
    <property type="entry name" value="LPXTG_anchor"/>
    <property type="match status" value="1"/>
</dbReference>
<protein>
    <submittedName>
        <fullName evidence="2">LPXTG-motif cell wall anchor domain-containing protein</fullName>
    </submittedName>
</protein>
<reference evidence="2 3" key="1">
    <citation type="submission" date="2016-10" db="EMBL/GenBank/DDBJ databases">
        <authorList>
            <person name="de Groot N.N."/>
        </authorList>
    </citation>
    <scope>NUCLEOTIDE SEQUENCE [LARGE SCALE GENOMIC DNA]</scope>
    <source>
        <strain evidence="2 3">NLAE-zl-G419</strain>
    </source>
</reference>
<dbReference type="RefSeq" id="WP_074844603.1">
    <property type="nucleotide sequence ID" value="NZ_FOOE01000004.1"/>
</dbReference>
<proteinExistence type="predicted"/>
<evidence type="ECO:0000256" key="1">
    <source>
        <dbReference type="SAM" id="Coils"/>
    </source>
</evidence>
<dbReference type="EMBL" id="FOOE01000004">
    <property type="protein sequence ID" value="SFF61163.1"/>
    <property type="molecule type" value="Genomic_DNA"/>
</dbReference>
<dbReference type="Gene3D" id="1.20.1270.90">
    <property type="entry name" value="AF1782-like"/>
    <property type="match status" value="2"/>
</dbReference>
<sequence>MNRKKILILLNTAILSFTISTSVINFQKVEAKEPEVRIVEKEKMEDEIFKNKDYIGLVKSIGHAERLSEDKDAYIIYTKDSMNRLKSELEKARKVVKEKEKLTKKLVEDTRDSLELAIVELVKRNNVKPIVRSTAKPKADKEVVSVDKPLVNSEAVSIVKPSTNEGVVSSVKPAVSEAVAEVVEPTVSMGNITVVNEEIKPVSTVIKPIENEILKNKDYIGLIKSIGYAENLSEDKDAYMIYTKDSMNRLKNELQKARKVVNEKEKLTKKLVEDTRDSLELAIVELVKIKNLKPAVNKEIKPVDKAVVKPVDKAEVKPVDKAEVKPVDKAADKAEVKPVDKAADKAEVKPVVKAADKTEAKQKVKAEVKNIQELPKTGDFSSLPYVGGMVMSLVALMKLDRKNKKK</sequence>
<organism evidence="2 3">
    <name type="scientific">Clostridium cadaveris</name>
    <dbReference type="NCBI Taxonomy" id="1529"/>
    <lineage>
        <taxon>Bacteria</taxon>
        <taxon>Bacillati</taxon>
        <taxon>Bacillota</taxon>
        <taxon>Clostridia</taxon>
        <taxon>Eubacteriales</taxon>
        <taxon>Clostridiaceae</taxon>
        <taxon>Clostridium</taxon>
    </lineage>
</organism>
<evidence type="ECO:0000313" key="3">
    <source>
        <dbReference type="Proteomes" id="UP000182135"/>
    </source>
</evidence>
<feature type="coiled-coil region" evidence="1">
    <location>
        <begin position="79"/>
        <end position="109"/>
    </location>
</feature>
<dbReference type="Proteomes" id="UP000182135">
    <property type="component" value="Unassembled WGS sequence"/>
</dbReference>
<dbReference type="AlphaFoldDB" id="A0A1I2K420"/>
<keyword evidence="3" id="KW-1185">Reference proteome</keyword>
<dbReference type="eggNOG" id="ENOG50327U7">
    <property type="taxonomic scope" value="Bacteria"/>
</dbReference>
<name>A0A1I2K420_9CLOT</name>
<evidence type="ECO:0000313" key="2">
    <source>
        <dbReference type="EMBL" id="SFF61163.1"/>
    </source>
</evidence>
<keyword evidence="1" id="KW-0175">Coiled coil</keyword>